<dbReference type="InterPro" id="IPR051796">
    <property type="entry name" value="ISF_SsuE-like"/>
</dbReference>
<reference evidence="4" key="1">
    <citation type="journal article" date="2014" name="Front. Microbiol.">
        <title>High frequency of phylogenetically diverse reductive dehalogenase-homologous genes in deep subseafloor sedimentary metagenomes.</title>
        <authorList>
            <person name="Kawai M."/>
            <person name="Futagami T."/>
            <person name="Toyoda A."/>
            <person name="Takaki Y."/>
            <person name="Nishi S."/>
            <person name="Hori S."/>
            <person name="Arai W."/>
            <person name="Tsubouchi T."/>
            <person name="Morono Y."/>
            <person name="Uchiyama I."/>
            <person name="Ito T."/>
            <person name="Fujiyama A."/>
            <person name="Inagaki F."/>
            <person name="Takami H."/>
        </authorList>
    </citation>
    <scope>NUCLEOTIDE SEQUENCE</scope>
    <source>
        <strain evidence="4">Expedition CK06-06</strain>
    </source>
</reference>
<dbReference type="GO" id="GO:0016491">
    <property type="term" value="F:oxidoreductase activity"/>
    <property type="evidence" value="ECO:0007669"/>
    <property type="project" value="InterPro"/>
</dbReference>
<dbReference type="EMBL" id="BARV01015081">
    <property type="protein sequence ID" value="GAI26645.1"/>
    <property type="molecule type" value="Genomic_DNA"/>
</dbReference>
<evidence type="ECO:0000313" key="4">
    <source>
        <dbReference type="EMBL" id="GAI26645.1"/>
    </source>
</evidence>
<dbReference type="PANTHER" id="PTHR43278">
    <property type="entry name" value="NAD(P)H-DEPENDENT FMN-CONTAINING OXIDOREDUCTASE YWQN-RELATED"/>
    <property type="match status" value="1"/>
</dbReference>
<dbReference type="SUPFAM" id="SSF52218">
    <property type="entry name" value="Flavoproteins"/>
    <property type="match status" value="1"/>
</dbReference>
<gene>
    <name evidence="4" type="ORF">S06H3_26133</name>
</gene>
<protein>
    <recommendedName>
        <fullName evidence="3">NADPH-dependent FMN reductase-like domain-containing protein</fullName>
    </recommendedName>
</protein>
<dbReference type="Pfam" id="PF03358">
    <property type="entry name" value="FMN_red"/>
    <property type="match status" value="1"/>
</dbReference>
<dbReference type="Gene3D" id="3.40.50.360">
    <property type="match status" value="1"/>
</dbReference>
<dbReference type="AlphaFoldDB" id="X1NIL9"/>
<keyword evidence="2" id="KW-0288">FMN</keyword>
<sequence length="190" mass="20973">MKVLGIAGSPRRDGNTDMLLAEVMRGAASQGADVKTIILNDLKITPCQHCDACLEKGKCKVQDDMQMVYRELEQADRIVLASPIQFTGITAQMKAMVDRFQALWARKYVLKLLPLGNGRERKGFFISVGGRKIADLFEPALVMIKTVFRILDIAYAGELLFPGVDEKGAIAKHPDALHQAFLAGQKLVEE</sequence>
<name>X1NIL9_9ZZZZ</name>
<feature type="domain" description="NADPH-dependent FMN reductase-like" evidence="3">
    <location>
        <begin position="1"/>
        <end position="110"/>
    </location>
</feature>
<evidence type="ECO:0000259" key="3">
    <source>
        <dbReference type="Pfam" id="PF03358"/>
    </source>
</evidence>
<accession>X1NIL9</accession>
<dbReference type="InterPro" id="IPR029039">
    <property type="entry name" value="Flavoprotein-like_sf"/>
</dbReference>
<proteinExistence type="predicted"/>
<keyword evidence="1" id="KW-0285">Flavoprotein</keyword>
<dbReference type="PANTHER" id="PTHR43278:SF2">
    <property type="entry name" value="IRON-SULFUR FLAVOPROTEIN"/>
    <property type="match status" value="1"/>
</dbReference>
<dbReference type="InterPro" id="IPR005025">
    <property type="entry name" value="FMN_Rdtase-like_dom"/>
</dbReference>
<evidence type="ECO:0000256" key="2">
    <source>
        <dbReference type="ARBA" id="ARBA00022643"/>
    </source>
</evidence>
<evidence type="ECO:0000256" key="1">
    <source>
        <dbReference type="ARBA" id="ARBA00022630"/>
    </source>
</evidence>
<comment type="caution">
    <text evidence="4">The sequence shown here is derived from an EMBL/GenBank/DDBJ whole genome shotgun (WGS) entry which is preliminary data.</text>
</comment>
<organism evidence="4">
    <name type="scientific">marine sediment metagenome</name>
    <dbReference type="NCBI Taxonomy" id="412755"/>
    <lineage>
        <taxon>unclassified sequences</taxon>
        <taxon>metagenomes</taxon>
        <taxon>ecological metagenomes</taxon>
    </lineage>
</organism>